<dbReference type="EMBL" id="OZ075115">
    <property type="protein sequence ID" value="CAL5066648.1"/>
    <property type="molecule type" value="Genomic_DNA"/>
</dbReference>
<dbReference type="Pfam" id="PF03478">
    <property type="entry name" value="Beta-prop_KIB1-4"/>
    <property type="match status" value="1"/>
</dbReference>
<dbReference type="InterPro" id="IPR036047">
    <property type="entry name" value="F-box-like_dom_sf"/>
</dbReference>
<proteinExistence type="predicted"/>
<dbReference type="SUPFAM" id="SSF81383">
    <property type="entry name" value="F-box domain"/>
    <property type="match status" value="1"/>
</dbReference>
<dbReference type="SMART" id="SM00256">
    <property type="entry name" value="FBOX"/>
    <property type="match status" value="1"/>
</dbReference>
<evidence type="ECO:0000313" key="3">
    <source>
        <dbReference type="Proteomes" id="UP001497457"/>
    </source>
</evidence>
<dbReference type="SUPFAM" id="SSF54768">
    <property type="entry name" value="dsRNA-binding domain-like"/>
    <property type="match status" value="1"/>
</dbReference>
<sequence length="490" mass="54515">MGMPRRVSKRARLCRRRSWSDLPHDLLGEVIRRLPALGDRLRLRAVCRQWRRAEPAHAAMPWLAAAGHCIGLHDAAIHRVALPGGEDAACRGSFGNWLALVPVPPQPPCQPFLLDPFTAARVPLPPWTGGTISKIVLSAAPDSEDCTVAAVVCLEFGKELRLGSIAVCRLRQGETSRPWWCVTETFNLEDIAFFNGNLHAVDGQEQTYLLEAEELERMRAWPLFHRDPVARCSAHNKYYLVACHGRLLLVCRSFGTSRVPGGGHHTVGFRVSAVSEHSYGTATPPPPVKVKSFDGHALFVGDACCGAFAVADDGSKIKEDQICYADNEGNTRHRPLQSYDMRTDCFRRYQPLRATGPWQCVTAQRLLHREALPPPEATEWGATLLLWEVMSSLGASRPPCYCSTRQSSQEPSNIHVITLNVIVYDRRWSFTQSGRSVQEAKQAAASEAVGFLRSLFRSVLDDSPWSSIPHYQSHVSEDDDLYDDLEDEST</sequence>
<dbReference type="Proteomes" id="UP001497457">
    <property type="component" value="Chromosome 5rd"/>
</dbReference>
<dbReference type="PANTHER" id="PTHR33110:SF39">
    <property type="entry name" value="OS04G0514700 PROTEIN"/>
    <property type="match status" value="1"/>
</dbReference>
<reference evidence="2" key="1">
    <citation type="submission" date="2024-10" db="EMBL/GenBank/DDBJ databases">
        <authorList>
            <person name="Ryan C."/>
        </authorList>
    </citation>
    <scope>NUCLEOTIDE SEQUENCE [LARGE SCALE GENOMIC DNA]</scope>
</reference>
<feature type="domain" description="F-box" evidence="1">
    <location>
        <begin position="22"/>
        <end position="65"/>
    </location>
</feature>
<gene>
    <name evidence="2" type="ORF">URODEC1_LOCUS100559</name>
</gene>
<dbReference type="AlphaFoldDB" id="A0ABC9F0I2"/>
<keyword evidence="3" id="KW-1185">Reference proteome</keyword>
<dbReference type="InterPro" id="IPR001810">
    <property type="entry name" value="F-box_dom"/>
</dbReference>
<name>A0ABC9F0I2_9POAL</name>
<dbReference type="Gene3D" id="1.20.1280.50">
    <property type="match status" value="1"/>
</dbReference>
<dbReference type="PANTHER" id="PTHR33110">
    <property type="entry name" value="F-BOX/KELCH-REPEAT PROTEIN-RELATED"/>
    <property type="match status" value="1"/>
</dbReference>
<evidence type="ECO:0000259" key="1">
    <source>
        <dbReference type="SMART" id="SM00256"/>
    </source>
</evidence>
<evidence type="ECO:0000313" key="2">
    <source>
        <dbReference type="EMBL" id="CAL5066648.1"/>
    </source>
</evidence>
<organism evidence="2 3">
    <name type="scientific">Urochloa decumbens</name>
    <dbReference type="NCBI Taxonomy" id="240449"/>
    <lineage>
        <taxon>Eukaryota</taxon>
        <taxon>Viridiplantae</taxon>
        <taxon>Streptophyta</taxon>
        <taxon>Embryophyta</taxon>
        <taxon>Tracheophyta</taxon>
        <taxon>Spermatophyta</taxon>
        <taxon>Magnoliopsida</taxon>
        <taxon>Liliopsida</taxon>
        <taxon>Poales</taxon>
        <taxon>Poaceae</taxon>
        <taxon>PACMAD clade</taxon>
        <taxon>Panicoideae</taxon>
        <taxon>Panicodae</taxon>
        <taxon>Paniceae</taxon>
        <taxon>Melinidinae</taxon>
        <taxon>Urochloa</taxon>
    </lineage>
</organism>
<dbReference type="InterPro" id="IPR005174">
    <property type="entry name" value="KIB1-4_b-propeller"/>
</dbReference>
<protein>
    <recommendedName>
        <fullName evidence="1">F-box domain-containing protein</fullName>
    </recommendedName>
</protein>
<dbReference type="Pfam" id="PF00646">
    <property type="entry name" value="F-box"/>
    <property type="match status" value="1"/>
</dbReference>
<accession>A0ABC9F0I2</accession>